<dbReference type="InterPro" id="IPR043128">
    <property type="entry name" value="Rev_trsase/Diguanyl_cyclase"/>
</dbReference>
<dbReference type="PANTHER" id="PTHR33064:SF37">
    <property type="entry name" value="RIBONUCLEASE H"/>
    <property type="match status" value="1"/>
</dbReference>
<dbReference type="InterPro" id="IPR000477">
    <property type="entry name" value="RT_dom"/>
</dbReference>
<keyword evidence="3" id="KW-1185">Reference proteome</keyword>
<comment type="caution">
    <text evidence="2">The sequence shown here is derived from an EMBL/GenBank/DDBJ whole genome shotgun (WGS) entry which is preliminary data.</text>
</comment>
<reference evidence="2" key="1">
    <citation type="submission" date="2023-04" db="EMBL/GenBank/DDBJ databases">
        <title>Phytophthora fragariaefolia NBRC 109709.</title>
        <authorList>
            <person name="Ichikawa N."/>
            <person name="Sato H."/>
            <person name="Tonouchi N."/>
        </authorList>
    </citation>
    <scope>NUCLEOTIDE SEQUENCE</scope>
    <source>
        <strain evidence="2">NBRC 109709</strain>
    </source>
</reference>
<feature type="domain" description="Reverse transcriptase" evidence="1">
    <location>
        <begin position="1"/>
        <end position="213"/>
    </location>
</feature>
<dbReference type="Proteomes" id="UP001165121">
    <property type="component" value="Unassembled WGS sequence"/>
</dbReference>
<dbReference type="PROSITE" id="PS50878">
    <property type="entry name" value="RT_POL"/>
    <property type="match status" value="1"/>
</dbReference>
<dbReference type="InterPro" id="IPR051320">
    <property type="entry name" value="Viral_Replic_Matur_Polypro"/>
</dbReference>
<name>A0A9W6Y7U2_9STRA</name>
<evidence type="ECO:0000313" key="3">
    <source>
        <dbReference type="Proteomes" id="UP001165121"/>
    </source>
</evidence>
<organism evidence="2 3">
    <name type="scientific">Phytophthora fragariaefolia</name>
    <dbReference type="NCBI Taxonomy" id="1490495"/>
    <lineage>
        <taxon>Eukaryota</taxon>
        <taxon>Sar</taxon>
        <taxon>Stramenopiles</taxon>
        <taxon>Oomycota</taxon>
        <taxon>Peronosporomycetes</taxon>
        <taxon>Peronosporales</taxon>
        <taxon>Peronosporaceae</taxon>
        <taxon>Phytophthora</taxon>
    </lineage>
</organism>
<dbReference type="AlphaFoldDB" id="A0A9W6Y7U2"/>
<dbReference type="Pfam" id="PF00078">
    <property type="entry name" value="RVT_1"/>
    <property type="match status" value="1"/>
</dbReference>
<gene>
    <name evidence="2" type="ORF">Pfra01_002269000</name>
</gene>
<dbReference type="Gene3D" id="3.30.70.270">
    <property type="match status" value="1"/>
</dbReference>
<proteinExistence type="predicted"/>
<dbReference type="PANTHER" id="PTHR33064">
    <property type="entry name" value="POL PROTEIN"/>
    <property type="match status" value="1"/>
</dbReference>
<dbReference type="SUPFAM" id="SSF56672">
    <property type="entry name" value="DNA/RNA polymerases"/>
    <property type="match status" value="1"/>
</dbReference>
<evidence type="ECO:0000259" key="1">
    <source>
        <dbReference type="PROSITE" id="PS50878"/>
    </source>
</evidence>
<dbReference type="InterPro" id="IPR043502">
    <property type="entry name" value="DNA/RNA_pol_sf"/>
</dbReference>
<protein>
    <submittedName>
        <fullName evidence="2">Unnamed protein product</fullName>
    </submittedName>
</protein>
<evidence type="ECO:0000313" key="2">
    <source>
        <dbReference type="EMBL" id="GMF54393.1"/>
    </source>
</evidence>
<dbReference type="EMBL" id="BSXT01003491">
    <property type="protein sequence ID" value="GMF54393.1"/>
    <property type="molecule type" value="Genomic_DNA"/>
</dbReference>
<accession>A0A9W6Y7U2</accession>
<sequence>MGYIPLNPLQLASQQLRNVPKSRQGATFHERQAAILLSCREALAQAQECFPFLTCGERSLENDPPARDPPMKIRLKQGAKPNKCRVRKGATGDYRQTEDYKPLNAQVEAVDETCQEMLSYMTHRKIYTPRRAPQGCCYAAVFFQATIEMCLTELMYKHMLVLTDDLQLLSADVKTYLVKLERLVELLEFFGFKLSVQKSSLFEPQVKWCGKIITGQRVSYDPELIKALTNLSYPTNAAELQQFL</sequence>